<evidence type="ECO:0000256" key="1">
    <source>
        <dbReference type="ARBA" id="ARBA00004651"/>
    </source>
</evidence>
<feature type="transmembrane region" description="Helical" evidence="7">
    <location>
        <begin position="6"/>
        <end position="27"/>
    </location>
</feature>
<name>A0A381NK10_9ZZZZ</name>
<feature type="transmembrane region" description="Helical" evidence="7">
    <location>
        <begin position="63"/>
        <end position="82"/>
    </location>
</feature>
<evidence type="ECO:0008006" key="9">
    <source>
        <dbReference type="Google" id="ProtNLM"/>
    </source>
</evidence>
<keyword evidence="5 7" id="KW-1133">Transmembrane helix</keyword>
<dbReference type="PANTHER" id="PTHR30269:SF37">
    <property type="entry name" value="MEMBRANE TRANSPORTER PROTEIN"/>
    <property type="match status" value="1"/>
</dbReference>
<accession>A0A381NK10</accession>
<feature type="transmembrane region" description="Helical" evidence="7">
    <location>
        <begin position="133"/>
        <end position="151"/>
    </location>
</feature>
<dbReference type="AlphaFoldDB" id="A0A381NK10"/>
<dbReference type="InterPro" id="IPR052017">
    <property type="entry name" value="TSUP"/>
</dbReference>
<protein>
    <recommendedName>
        <fullName evidence="9">Membrane transporter protein</fullName>
    </recommendedName>
</protein>
<keyword evidence="4 7" id="KW-0812">Transmembrane</keyword>
<sequence>MLLAIDSKTVVVTINTVSLAAFALLILQNRSKINYREMCLPVVAGMLGVPVGLLFFGRMNPEILSIFIGTLIVILGFFAKYLNRQTINRNTPLFIVVSFIVGGLLTSTGIGGPLMALVALARGWTKDTIRGSLPLYYLFVEGIAVVGYSLTGRLDRSTLTLTIVGLIPVIIGFLIASAFAKKVPEITYRKLIVVVIIAAGLLVVFKEASGLV</sequence>
<keyword evidence="6 7" id="KW-0472">Membrane</keyword>
<evidence type="ECO:0000256" key="2">
    <source>
        <dbReference type="ARBA" id="ARBA00022448"/>
    </source>
</evidence>
<dbReference type="InterPro" id="IPR002781">
    <property type="entry name" value="TM_pro_TauE-like"/>
</dbReference>
<comment type="subcellular location">
    <subcellularLocation>
        <location evidence="1">Cell membrane</location>
        <topology evidence="1">Multi-pass membrane protein</topology>
    </subcellularLocation>
</comment>
<evidence type="ECO:0000256" key="3">
    <source>
        <dbReference type="ARBA" id="ARBA00022475"/>
    </source>
</evidence>
<evidence type="ECO:0000256" key="5">
    <source>
        <dbReference type="ARBA" id="ARBA00022989"/>
    </source>
</evidence>
<keyword evidence="2" id="KW-0813">Transport</keyword>
<organism evidence="8">
    <name type="scientific">marine metagenome</name>
    <dbReference type="NCBI Taxonomy" id="408172"/>
    <lineage>
        <taxon>unclassified sequences</taxon>
        <taxon>metagenomes</taxon>
        <taxon>ecological metagenomes</taxon>
    </lineage>
</organism>
<reference evidence="8" key="1">
    <citation type="submission" date="2018-05" db="EMBL/GenBank/DDBJ databases">
        <authorList>
            <person name="Lanie J.A."/>
            <person name="Ng W.-L."/>
            <person name="Kazmierczak K.M."/>
            <person name="Andrzejewski T.M."/>
            <person name="Davidsen T.M."/>
            <person name="Wayne K.J."/>
            <person name="Tettelin H."/>
            <person name="Glass J.I."/>
            <person name="Rusch D."/>
            <person name="Podicherti R."/>
            <person name="Tsui H.-C.T."/>
            <person name="Winkler M.E."/>
        </authorList>
    </citation>
    <scope>NUCLEOTIDE SEQUENCE</scope>
</reference>
<proteinExistence type="predicted"/>
<feature type="transmembrane region" description="Helical" evidence="7">
    <location>
        <begin position="39"/>
        <end position="57"/>
    </location>
</feature>
<feature type="transmembrane region" description="Helical" evidence="7">
    <location>
        <begin position="158"/>
        <end position="180"/>
    </location>
</feature>
<gene>
    <name evidence="8" type="ORF">METZ01_LOCUS7800</name>
</gene>
<feature type="transmembrane region" description="Helical" evidence="7">
    <location>
        <begin position="94"/>
        <end position="121"/>
    </location>
</feature>
<feature type="transmembrane region" description="Helical" evidence="7">
    <location>
        <begin position="186"/>
        <end position="205"/>
    </location>
</feature>
<dbReference type="EMBL" id="UINC01000418">
    <property type="protein sequence ID" value="SUZ54946.1"/>
    <property type="molecule type" value="Genomic_DNA"/>
</dbReference>
<evidence type="ECO:0000313" key="8">
    <source>
        <dbReference type="EMBL" id="SUZ54946.1"/>
    </source>
</evidence>
<keyword evidence="3" id="KW-1003">Cell membrane</keyword>
<evidence type="ECO:0000256" key="6">
    <source>
        <dbReference type="ARBA" id="ARBA00023136"/>
    </source>
</evidence>
<dbReference type="GO" id="GO:0005886">
    <property type="term" value="C:plasma membrane"/>
    <property type="evidence" value="ECO:0007669"/>
    <property type="project" value="UniProtKB-SubCell"/>
</dbReference>
<evidence type="ECO:0000256" key="4">
    <source>
        <dbReference type="ARBA" id="ARBA00022692"/>
    </source>
</evidence>
<dbReference type="PANTHER" id="PTHR30269">
    <property type="entry name" value="TRANSMEMBRANE PROTEIN YFCA"/>
    <property type="match status" value="1"/>
</dbReference>
<dbReference type="Pfam" id="PF01925">
    <property type="entry name" value="TauE"/>
    <property type="match status" value="1"/>
</dbReference>
<evidence type="ECO:0000256" key="7">
    <source>
        <dbReference type="SAM" id="Phobius"/>
    </source>
</evidence>